<evidence type="ECO:0000313" key="1">
    <source>
        <dbReference type="EMBL" id="JAP17593.1"/>
    </source>
</evidence>
<name>A0A0V0HCI7_SOLCH</name>
<protein>
    <submittedName>
        <fullName evidence="1">Putative ovule protein</fullName>
    </submittedName>
</protein>
<dbReference type="EMBL" id="GEDG01022324">
    <property type="protein sequence ID" value="JAP17593.1"/>
    <property type="molecule type" value="Transcribed_RNA"/>
</dbReference>
<reference evidence="1" key="1">
    <citation type="submission" date="2015-12" db="EMBL/GenBank/DDBJ databases">
        <title>Gene expression during late stages of embryo sac development: a critical building block for successful pollen-pistil interactions.</title>
        <authorList>
            <person name="Liu Y."/>
            <person name="Joly V."/>
            <person name="Sabar M."/>
            <person name="Matton D.P."/>
        </authorList>
    </citation>
    <scope>NUCLEOTIDE SEQUENCE</scope>
</reference>
<accession>A0A0V0HCI7</accession>
<proteinExistence type="predicted"/>
<organism evidence="1">
    <name type="scientific">Solanum chacoense</name>
    <name type="common">Chaco potato</name>
    <dbReference type="NCBI Taxonomy" id="4108"/>
    <lineage>
        <taxon>Eukaryota</taxon>
        <taxon>Viridiplantae</taxon>
        <taxon>Streptophyta</taxon>
        <taxon>Embryophyta</taxon>
        <taxon>Tracheophyta</taxon>
        <taxon>Spermatophyta</taxon>
        <taxon>Magnoliopsida</taxon>
        <taxon>eudicotyledons</taxon>
        <taxon>Gunneridae</taxon>
        <taxon>Pentapetalae</taxon>
        <taxon>asterids</taxon>
        <taxon>lamiids</taxon>
        <taxon>Solanales</taxon>
        <taxon>Solanaceae</taxon>
        <taxon>Solanoideae</taxon>
        <taxon>Solaneae</taxon>
        <taxon>Solanum</taxon>
    </lineage>
</organism>
<dbReference type="AlphaFoldDB" id="A0A0V0HCI7"/>
<sequence>MLLNQYNSVQSELRHRFYFECVDGFDPDLVRYLGKRIDETMDFDESWFPDWSTGLTVPEEVKEIKENTGYLTEKQMWKIQRVEAMEAYRRRCRRETARFRRPKFGKDKLYYRT</sequence>